<accession>A0A6P9BBX1</accession>
<dbReference type="Gene3D" id="2.60.40.10">
    <property type="entry name" value="Immunoglobulins"/>
    <property type="match status" value="1"/>
</dbReference>
<feature type="signal peptide" evidence="2">
    <location>
        <begin position="1"/>
        <end position="23"/>
    </location>
</feature>
<evidence type="ECO:0000256" key="1">
    <source>
        <dbReference type="SAM" id="Phobius"/>
    </source>
</evidence>
<dbReference type="InterPro" id="IPR007110">
    <property type="entry name" value="Ig-like_dom"/>
</dbReference>
<evidence type="ECO:0000256" key="2">
    <source>
        <dbReference type="SAM" id="SignalP"/>
    </source>
</evidence>
<organism evidence="4 5">
    <name type="scientific">Pantherophis guttatus</name>
    <name type="common">Corn snake</name>
    <name type="synonym">Elaphe guttata</name>
    <dbReference type="NCBI Taxonomy" id="94885"/>
    <lineage>
        <taxon>Eukaryota</taxon>
        <taxon>Metazoa</taxon>
        <taxon>Chordata</taxon>
        <taxon>Craniata</taxon>
        <taxon>Vertebrata</taxon>
        <taxon>Euteleostomi</taxon>
        <taxon>Lepidosauria</taxon>
        <taxon>Squamata</taxon>
        <taxon>Bifurcata</taxon>
        <taxon>Unidentata</taxon>
        <taxon>Episquamata</taxon>
        <taxon>Toxicofera</taxon>
        <taxon>Serpentes</taxon>
        <taxon>Colubroidea</taxon>
        <taxon>Colubridae</taxon>
        <taxon>Colubrinae</taxon>
        <taxon>Pantherophis</taxon>
    </lineage>
</organism>
<dbReference type="AlphaFoldDB" id="A0A6P9BBX1"/>
<dbReference type="InterPro" id="IPR003599">
    <property type="entry name" value="Ig_sub"/>
</dbReference>
<dbReference type="GeneID" id="117661071"/>
<evidence type="ECO:0000313" key="4">
    <source>
        <dbReference type="Proteomes" id="UP001652622"/>
    </source>
</evidence>
<keyword evidence="4" id="KW-1185">Reference proteome</keyword>
<dbReference type="InterPro" id="IPR013783">
    <property type="entry name" value="Ig-like_fold"/>
</dbReference>
<name>A0A6P9BBX1_PANGU</name>
<dbReference type="SUPFAM" id="SSF48726">
    <property type="entry name" value="Immunoglobulin"/>
    <property type="match status" value="1"/>
</dbReference>
<feature type="transmembrane region" description="Helical" evidence="1">
    <location>
        <begin position="286"/>
        <end position="306"/>
    </location>
</feature>
<sequence length="402" mass="44870">MLCFAARISRCLLALLLLREAAGATFFHQYDSEHMTLTCNQSFGGDNATWWIGQHKTSLQIFQRGCYYPDGILQTHSPNFEKCPNNLSLSNFSGGGIFACKTQMEHQIQENENPVFSSKDNCTNFNFFIVARNSPTEHRSENVRRKAEEKVSIKEKQNLILSCEFELGKGTSTFAVYWFKGTKPNKCLFSASNEDCGTPFNISYDLNCCIDDSFRDRRIKSHTISRDQHRNQTHVVTITNSTTADKGSYFCVVAAYNKRYTWTIERRISVNVMEASPHNSNIDMKIFLAAIAAALLLMSGIILFLCCKKKAKGKPLESQQRDQTTVATEDCSPYAVSSHNDLNGPETVYSLATNPGEAPSTVYFSPQSKPAPGVRQGENVEALYSKVLKDKNGPSLASDSSV</sequence>
<keyword evidence="1" id="KW-0812">Transmembrane</keyword>
<reference evidence="5" key="1">
    <citation type="submission" date="2025-08" db="UniProtKB">
        <authorList>
            <consortium name="RefSeq"/>
        </authorList>
    </citation>
    <scope>IDENTIFICATION</scope>
    <source>
        <tissue evidence="5">Blood</tissue>
    </source>
</reference>
<keyword evidence="2" id="KW-0732">Signal</keyword>
<feature type="domain" description="Ig-like" evidence="3">
    <location>
        <begin position="135"/>
        <end position="269"/>
    </location>
</feature>
<dbReference type="InterPro" id="IPR036179">
    <property type="entry name" value="Ig-like_dom_sf"/>
</dbReference>
<keyword evidence="1" id="KW-1133">Transmembrane helix</keyword>
<dbReference type="RefSeq" id="XP_034265470.1">
    <property type="nucleotide sequence ID" value="XM_034409579.2"/>
</dbReference>
<proteinExistence type="predicted"/>
<dbReference type="InParanoid" id="A0A6P9BBX1"/>
<dbReference type="OMA" id="ACKRINS"/>
<protein>
    <submittedName>
        <fullName evidence="5">Uncharacterized protein LOC117661071 isoform X1</fullName>
    </submittedName>
</protein>
<dbReference type="KEGG" id="pgut:117661071"/>
<dbReference type="Proteomes" id="UP001652622">
    <property type="component" value="Unplaced"/>
</dbReference>
<evidence type="ECO:0000259" key="3">
    <source>
        <dbReference type="PROSITE" id="PS50835"/>
    </source>
</evidence>
<dbReference type="Pfam" id="PF07686">
    <property type="entry name" value="V-set"/>
    <property type="match status" value="1"/>
</dbReference>
<evidence type="ECO:0000313" key="5">
    <source>
        <dbReference type="RefSeq" id="XP_034265470.1"/>
    </source>
</evidence>
<dbReference type="InterPro" id="IPR013106">
    <property type="entry name" value="Ig_V-set"/>
</dbReference>
<keyword evidence="1" id="KW-0472">Membrane</keyword>
<dbReference type="SMART" id="SM00409">
    <property type="entry name" value="IG"/>
    <property type="match status" value="1"/>
</dbReference>
<dbReference type="PROSITE" id="PS50835">
    <property type="entry name" value="IG_LIKE"/>
    <property type="match status" value="1"/>
</dbReference>
<gene>
    <name evidence="5" type="primary">LOC117661071</name>
</gene>
<feature type="chain" id="PRO_5027937778" evidence="2">
    <location>
        <begin position="24"/>
        <end position="402"/>
    </location>
</feature>